<evidence type="ECO:0000256" key="1">
    <source>
        <dbReference type="SAM" id="Coils"/>
    </source>
</evidence>
<feature type="coiled-coil region" evidence="1">
    <location>
        <begin position="112"/>
        <end position="226"/>
    </location>
</feature>
<feature type="region of interest" description="Disordered" evidence="2">
    <location>
        <begin position="1"/>
        <end position="26"/>
    </location>
</feature>
<feature type="coiled-coil region" evidence="1">
    <location>
        <begin position="49"/>
        <end position="79"/>
    </location>
</feature>
<proteinExistence type="predicted"/>
<comment type="caution">
    <text evidence="3">The sequence shown here is derived from an EMBL/GenBank/DDBJ whole genome shotgun (WGS) entry which is preliminary data.</text>
</comment>
<protein>
    <submittedName>
        <fullName evidence="3">Uncharacterized protein</fullName>
    </submittedName>
</protein>
<sequence length="361" mass="42161">MEESDNENVESGSEGHKTRTSSVDEWQSNQQNEELVCCEANLSKLKCCYKDIAKRNKILEEEVDSLRQELEEYRQHTDESAGRTSVSQAEADGCNNTLDCVLEKLSILKQSLKEKTHNLNLVQSDNKALQNELADMKLDYKELQEKSNRELDSLRRELYDIEERLHECMFENQQLIKDEKKCQEMALDAANRENSHYEETELRDKIKCLENENSNLCDDMDLLKRELHDMKYASVEREAKLKTVTNQYHNSIATVEKLQTEIKCIQEAIRELSKICEFKADSLKVYQERAYAVVKEQEKLIGKLKKQNTVLLKAMKCNKRREQVYPADRKFGVLVCERDRSEIISDGDLEEEECYCLDVPF</sequence>
<name>A0AAD8ERP3_DIPPU</name>
<gene>
    <name evidence="3" type="ORF">L9F63_009962</name>
</gene>
<dbReference type="Proteomes" id="UP001233999">
    <property type="component" value="Unassembled WGS sequence"/>
</dbReference>
<dbReference type="EMBL" id="JASPKZ010000800">
    <property type="protein sequence ID" value="KAJ9599564.1"/>
    <property type="molecule type" value="Genomic_DNA"/>
</dbReference>
<reference evidence="3" key="1">
    <citation type="journal article" date="2023" name="IScience">
        <title>Live-bearing cockroach genome reveals convergent evolutionary mechanisms linked to viviparity in insects and beyond.</title>
        <authorList>
            <person name="Fouks B."/>
            <person name="Harrison M.C."/>
            <person name="Mikhailova A.A."/>
            <person name="Marchal E."/>
            <person name="English S."/>
            <person name="Carruthers M."/>
            <person name="Jennings E.C."/>
            <person name="Chiamaka E.L."/>
            <person name="Frigard R.A."/>
            <person name="Pippel M."/>
            <person name="Attardo G.M."/>
            <person name="Benoit J.B."/>
            <person name="Bornberg-Bauer E."/>
            <person name="Tobe S.S."/>
        </authorList>
    </citation>
    <scope>NUCLEOTIDE SEQUENCE</scope>
    <source>
        <strain evidence="3">Stay&amp;Tobe</strain>
    </source>
</reference>
<accession>A0AAD8ERP3</accession>
<keyword evidence="1" id="KW-0175">Coiled coil</keyword>
<reference evidence="3" key="2">
    <citation type="submission" date="2023-05" db="EMBL/GenBank/DDBJ databases">
        <authorList>
            <person name="Fouks B."/>
        </authorList>
    </citation>
    <scope>NUCLEOTIDE SEQUENCE</scope>
    <source>
        <strain evidence="3">Stay&amp;Tobe</strain>
        <tissue evidence="3">Testes</tissue>
    </source>
</reference>
<evidence type="ECO:0000256" key="2">
    <source>
        <dbReference type="SAM" id="MobiDB-lite"/>
    </source>
</evidence>
<evidence type="ECO:0000313" key="3">
    <source>
        <dbReference type="EMBL" id="KAJ9599564.1"/>
    </source>
</evidence>
<dbReference type="AlphaFoldDB" id="A0AAD8ERP3"/>
<organism evidence="3 4">
    <name type="scientific">Diploptera punctata</name>
    <name type="common">Pacific beetle cockroach</name>
    <dbReference type="NCBI Taxonomy" id="6984"/>
    <lineage>
        <taxon>Eukaryota</taxon>
        <taxon>Metazoa</taxon>
        <taxon>Ecdysozoa</taxon>
        <taxon>Arthropoda</taxon>
        <taxon>Hexapoda</taxon>
        <taxon>Insecta</taxon>
        <taxon>Pterygota</taxon>
        <taxon>Neoptera</taxon>
        <taxon>Polyneoptera</taxon>
        <taxon>Dictyoptera</taxon>
        <taxon>Blattodea</taxon>
        <taxon>Blaberoidea</taxon>
        <taxon>Blaberidae</taxon>
        <taxon>Diplopterinae</taxon>
        <taxon>Diploptera</taxon>
    </lineage>
</organism>
<keyword evidence="4" id="KW-1185">Reference proteome</keyword>
<evidence type="ECO:0000313" key="4">
    <source>
        <dbReference type="Proteomes" id="UP001233999"/>
    </source>
</evidence>